<evidence type="ECO:0000313" key="1">
    <source>
        <dbReference type="EMBL" id="MBQ0926655.1"/>
    </source>
</evidence>
<dbReference type="Pfam" id="PF04672">
    <property type="entry name" value="Methyltransf_19"/>
    <property type="match status" value="1"/>
</dbReference>
<protein>
    <submittedName>
        <fullName evidence="1">SAM-dependent methyltransferase</fullName>
        <ecNumber evidence="1">2.1.1.-</ecNumber>
    </submittedName>
</protein>
<dbReference type="GO" id="GO:0008168">
    <property type="term" value="F:methyltransferase activity"/>
    <property type="evidence" value="ECO:0007669"/>
    <property type="project" value="UniProtKB-KW"/>
</dbReference>
<dbReference type="InterPro" id="IPR029063">
    <property type="entry name" value="SAM-dependent_MTases_sf"/>
</dbReference>
<dbReference type="GO" id="GO:0032259">
    <property type="term" value="P:methylation"/>
    <property type="evidence" value="ECO:0007669"/>
    <property type="project" value="UniProtKB-KW"/>
</dbReference>
<keyword evidence="1" id="KW-0808">Transferase</keyword>
<gene>
    <name evidence="1" type="ORF">KBO27_22125</name>
</gene>
<proteinExistence type="predicted"/>
<dbReference type="Gene3D" id="3.40.50.150">
    <property type="entry name" value="Vaccinia Virus protein VP39"/>
    <property type="match status" value="1"/>
</dbReference>
<dbReference type="EC" id="2.1.1.-" evidence="1"/>
<name>A0ABS5DK78_9PSEU</name>
<sequence length="152" mass="16266">MTVYVDNDPTVAAHGRALLAGDPHTYFTVADLRSPSAVLNDHIVAGAIDFHRPLALIQAGTLHHVEDQDQPAEIMRAYTAALPPGSYVVLTSFHSPADGSAAAVLAEEIERRFRGSSMGMTPHPAWLFAVGLCGGSRARRTVSTRLAQPRGR</sequence>
<comment type="caution">
    <text evidence="1">The sequence shown here is derived from an EMBL/GenBank/DDBJ whole genome shotgun (WGS) entry which is preliminary data.</text>
</comment>
<dbReference type="Proteomes" id="UP000674084">
    <property type="component" value="Unassembled WGS sequence"/>
</dbReference>
<accession>A0ABS5DK78</accession>
<dbReference type="SUPFAM" id="SSF53335">
    <property type="entry name" value="S-adenosyl-L-methionine-dependent methyltransferases"/>
    <property type="match status" value="1"/>
</dbReference>
<keyword evidence="1" id="KW-0489">Methyltransferase</keyword>
<dbReference type="InterPro" id="IPR006764">
    <property type="entry name" value="SAM_dep_MeTrfase_SAV2177_type"/>
</dbReference>
<keyword evidence="2" id="KW-1185">Reference proteome</keyword>
<dbReference type="EMBL" id="JAGPXE010000010">
    <property type="protein sequence ID" value="MBQ0926655.1"/>
    <property type="molecule type" value="Genomic_DNA"/>
</dbReference>
<organism evidence="1 2">
    <name type="scientific">Saccharopolyspora endophytica</name>
    <dbReference type="NCBI Taxonomy" id="543886"/>
    <lineage>
        <taxon>Bacteria</taxon>
        <taxon>Bacillati</taxon>
        <taxon>Actinomycetota</taxon>
        <taxon>Actinomycetes</taxon>
        <taxon>Pseudonocardiales</taxon>
        <taxon>Pseudonocardiaceae</taxon>
        <taxon>Saccharopolyspora</taxon>
    </lineage>
</organism>
<evidence type="ECO:0000313" key="2">
    <source>
        <dbReference type="Proteomes" id="UP000674084"/>
    </source>
</evidence>
<reference evidence="1 2" key="1">
    <citation type="submission" date="2021-04" db="EMBL/GenBank/DDBJ databases">
        <title>Whole-genome sequencing of Saccharopolyspora endophytica KCTC 19397.</title>
        <authorList>
            <person name="Ay H."/>
            <person name="Saygin H."/>
            <person name="Sahin N."/>
        </authorList>
    </citation>
    <scope>NUCLEOTIDE SEQUENCE [LARGE SCALE GENOMIC DNA]</scope>
    <source>
        <strain evidence="1 2">KCTC 19397</strain>
    </source>
</reference>